<keyword evidence="5" id="KW-1185">Reference proteome</keyword>
<dbReference type="SMART" id="SM00091">
    <property type="entry name" value="PAS"/>
    <property type="match status" value="3"/>
</dbReference>
<organism evidence="4 5">
    <name type="scientific">Muricoccus nepalensis</name>
    <dbReference type="NCBI Taxonomy" id="1854500"/>
    <lineage>
        <taxon>Bacteria</taxon>
        <taxon>Pseudomonadati</taxon>
        <taxon>Pseudomonadota</taxon>
        <taxon>Alphaproteobacteria</taxon>
        <taxon>Acetobacterales</taxon>
        <taxon>Roseomonadaceae</taxon>
        <taxon>Muricoccus</taxon>
    </lineage>
</organism>
<evidence type="ECO:0000259" key="2">
    <source>
        <dbReference type="PROSITE" id="PS50043"/>
    </source>
</evidence>
<protein>
    <submittedName>
        <fullName evidence="4">Helix-turn-helix transcriptional regulator</fullName>
    </submittedName>
</protein>
<dbReference type="PRINTS" id="PR00038">
    <property type="entry name" value="HTHLUXR"/>
</dbReference>
<dbReference type="InterPro" id="IPR035965">
    <property type="entry name" value="PAS-like_dom_sf"/>
</dbReference>
<dbReference type="PROSITE" id="PS50043">
    <property type="entry name" value="HTH_LUXR_2"/>
    <property type="match status" value="1"/>
</dbReference>
<dbReference type="Pfam" id="PF13426">
    <property type="entry name" value="PAS_9"/>
    <property type="match status" value="2"/>
</dbReference>
<dbReference type="EMBL" id="RCZP01000029">
    <property type="protein sequence ID" value="TPG49319.1"/>
    <property type="molecule type" value="Genomic_DNA"/>
</dbReference>
<dbReference type="InterPro" id="IPR036388">
    <property type="entry name" value="WH-like_DNA-bd_sf"/>
</dbReference>
<dbReference type="SUPFAM" id="SSF46894">
    <property type="entry name" value="C-terminal effector domain of the bipartite response regulators"/>
    <property type="match status" value="1"/>
</dbReference>
<dbReference type="InterPro" id="IPR039420">
    <property type="entry name" value="WalR-like"/>
</dbReference>
<dbReference type="GO" id="GO:0006355">
    <property type="term" value="P:regulation of DNA-templated transcription"/>
    <property type="evidence" value="ECO:0007669"/>
    <property type="project" value="InterPro"/>
</dbReference>
<dbReference type="Pfam" id="PF13188">
    <property type="entry name" value="PAS_8"/>
    <property type="match status" value="1"/>
</dbReference>
<sequence length="513" mass="56463">MHGSGPFGTSQVTELPSDQNADYQQLRLILAALQDGVILIDPDQRIAWANKAALRMHGVQEVAELGATVSEYRTRFELRYRNRHRVPEGAYPMERVMAGEAFDEVVVEVAPAGENEALWTHRIRSLVLNDTAGVPNCLVLILNDETERFDAEERFEATFSANPAPAVILRLSDHRHIKVNRGFLEMTGYAEEQVVGRSAYEIDVLDGAARREFAVDRLQQGRTIPQMEAVLQLPGGGEKRVVVAGQPIEVGNTNCMLFTFVDVEPHKRTEEALRKCESNFAVAFQLSPVPSFLARRVGCCLLRANEAFVRESGYTAVELAGRGAGELGLWADAAVGQELERRLELHGGIRDFALQLRTRAGDLLDLLVSAEAVSMGEGPCVLVVAQNVAEHRRTEVEIASALEAVMQDTSWFSRMVLEKLAKLRRPDAPDGAMTSELSQLSPRGRDVLALVCRGMADAGIANKLGLSRNTVRNHVTALYRKTGVRNRASLVVWARERGFTGGAPPKLPKLTKV</sequence>
<evidence type="ECO:0000256" key="1">
    <source>
        <dbReference type="ARBA" id="ARBA00023125"/>
    </source>
</evidence>
<dbReference type="SUPFAM" id="SSF55785">
    <property type="entry name" value="PYP-like sensor domain (PAS domain)"/>
    <property type="match status" value="3"/>
</dbReference>
<dbReference type="InterPro" id="IPR000014">
    <property type="entry name" value="PAS"/>
</dbReference>
<dbReference type="PROSITE" id="PS50112">
    <property type="entry name" value="PAS"/>
    <property type="match status" value="1"/>
</dbReference>
<dbReference type="Pfam" id="PF00196">
    <property type="entry name" value="GerE"/>
    <property type="match status" value="1"/>
</dbReference>
<dbReference type="OrthoDB" id="434992at2"/>
<dbReference type="NCBIfam" id="TIGR00229">
    <property type="entry name" value="sensory_box"/>
    <property type="match status" value="1"/>
</dbReference>
<evidence type="ECO:0000313" key="4">
    <source>
        <dbReference type="EMBL" id="TPG49319.1"/>
    </source>
</evidence>
<dbReference type="CDD" id="cd06170">
    <property type="entry name" value="LuxR_C_like"/>
    <property type="match status" value="1"/>
</dbReference>
<reference evidence="4 5" key="1">
    <citation type="journal article" date="2019" name="Environ. Microbiol.">
        <title>Species interactions and distinct microbial communities in high Arctic permafrost affected cryosols are associated with the CH4 and CO2 gas fluxes.</title>
        <authorList>
            <person name="Altshuler I."/>
            <person name="Hamel J."/>
            <person name="Turney S."/>
            <person name="Magnuson E."/>
            <person name="Levesque R."/>
            <person name="Greer C."/>
            <person name="Whyte L.G."/>
        </authorList>
    </citation>
    <scope>NUCLEOTIDE SEQUENCE [LARGE SCALE GENOMIC DNA]</scope>
    <source>
        <strain evidence="4 5">S9.3B</strain>
    </source>
</reference>
<accession>A0A502FIX0</accession>
<dbReference type="PANTHER" id="PTHR43214:SF38">
    <property type="entry name" value="NITRATE_NITRITE RESPONSE REGULATOR PROTEIN NARL"/>
    <property type="match status" value="1"/>
</dbReference>
<evidence type="ECO:0000259" key="3">
    <source>
        <dbReference type="PROSITE" id="PS50112"/>
    </source>
</evidence>
<evidence type="ECO:0000313" key="5">
    <source>
        <dbReference type="Proteomes" id="UP000317078"/>
    </source>
</evidence>
<dbReference type="AlphaFoldDB" id="A0A502FIX0"/>
<dbReference type="Proteomes" id="UP000317078">
    <property type="component" value="Unassembled WGS sequence"/>
</dbReference>
<dbReference type="GO" id="GO:0003677">
    <property type="term" value="F:DNA binding"/>
    <property type="evidence" value="ECO:0007669"/>
    <property type="project" value="UniProtKB-KW"/>
</dbReference>
<dbReference type="InterPro" id="IPR016032">
    <property type="entry name" value="Sig_transdc_resp-reg_C-effctor"/>
</dbReference>
<dbReference type="Gene3D" id="1.10.10.10">
    <property type="entry name" value="Winged helix-like DNA-binding domain superfamily/Winged helix DNA-binding domain"/>
    <property type="match status" value="1"/>
</dbReference>
<dbReference type="Gene3D" id="3.30.450.20">
    <property type="entry name" value="PAS domain"/>
    <property type="match status" value="3"/>
</dbReference>
<feature type="domain" description="PAS" evidence="3">
    <location>
        <begin position="151"/>
        <end position="198"/>
    </location>
</feature>
<feature type="domain" description="HTH luxR-type" evidence="2">
    <location>
        <begin position="433"/>
        <end position="498"/>
    </location>
</feature>
<dbReference type="PANTHER" id="PTHR43214">
    <property type="entry name" value="TWO-COMPONENT RESPONSE REGULATOR"/>
    <property type="match status" value="1"/>
</dbReference>
<name>A0A502FIX0_9PROT</name>
<keyword evidence="1" id="KW-0238">DNA-binding</keyword>
<proteinExistence type="predicted"/>
<dbReference type="CDD" id="cd00130">
    <property type="entry name" value="PAS"/>
    <property type="match status" value="1"/>
</dbReference>
<gene>
    <name evidence="4" type="ORF">EAH89_21675</name>
</gene>
<dbReference type="SMART" id="SM00421">
    <property type="entry name" value="HTH_LUXR"/>
    <property type="match status" value="1"/>
</dbReference>
<comment type="caution">
    <text evidence="4">The sequence shown here is derived from an EMBL/GenBank/DDBJ whole genome shotgun (WGS) entry which is preliminary data.</text>
</comment>
<dbReference type="InterPro" id="IPR000792">
    <property type="entry name" value="Tscrpt_reg_LuxR_C"/>
</dbReference>